<accession>A0A835ANC1</accession>
<dbReference type="Pfam" id="PF04578">
    <property type="entry name" value="DUF594"/>
    <property type="match status" value="1"/>
</dbReference>
<evidence type="ECO:0000313" key="4">
    <source>
        <dbReference type="Proteomes" id="UP000636709"/>
    </source>
</evidence>
<reference evidence="3" key="1">
    <citation type="submission" date="2020-07" db="EMBL/GenBank/DDBJ databases">
        <title>Genome sequence and genetic diversity analysis of an under-domesticated orphan crop, white fonio (Digitaria exilis).</title>
        <authorList>
            <person name="Bennetzen J.L."/>
            <person name="Chen S."/>
            <person name="Ma X."/>
            <person name="Wang X."/>
            <person name="Yssel A.E.J."/>
            <person name="Chaluvadi S.R."/>
            <person name="Johnson M."/>
            <person name="Gangashetty P."/>
            <person name="Hamidou F."/>
            <person name="Sanogo M.D."/>
            <person name="Zwaenepoel A."/>
            <person name="Wallace J."/>
            <person name="Van De Peer Y."/>
            <person name="Van Deynze A."/>
        </authorList>
    </citation>
    <scope>NUCLEOTIDE SEQUENCE</scope>
    <source>
        <tissue evidence="3">Leaves</tissue>
    </source>
</reference>
<keyword evidence="1" id="KW-0472">Membrane</keyword>
<feature type="domain" description="DUF4220" evidence="2">
    <location>
        <begin position="35"/>
        <end position="342"/>
    </location>
</feature>
<dbReference type="PANTHER" id="PTHR31325">
    <property type="entry name" value="OS01G0798800 PROTEIN-RELATED"/>
    <property type="match status" value="1"/>
</dbReference>
<proteinExistence type="predicted"/>
<dbReference type="InterPro" id="IPR025315">
    <property type="entry name" value="DUF4220"/>
</dbReference>
<evidence type="ECO:0000256" key="1">
    <source>
        <dbReference type="SAM" id="Phobius"/>
    </source>
</evidence>
<keyword evidence="1" id="KW-1133">Transmembrane helix</keyword>
<dbReference type="InterPro" id="IPR007658">
    <property type="entry name" value="DUF594"/>
</dbReference>
<dbReference type="EMBL" id="JACEFO010002324">
    <property type="protein sequence ID" value="KAF8665914.1"/>
    <property type="molecule type" value="Genomic_DNA"/>
</dbReference>
<organism evidence="3 4">
    <name type="scientific">Digitaria exilis</name>
    <dbReference type="NCBI Taxonomy" id="1010633"/>
    <lineage>
        <taxon>Eukaryota</taxon>
        <taxon>Viridiplantae</taxon>
        <taxon>Streptophyta</taxon>
        <taxon>Embryophyta</taxon>
        <taxon>Tracheophyta</taxon>
        <taxon>Spermatophyta</taxon>
        <taxon>Magnoliopsida</taxon>
        <taxon>Liliopsida</taxon>
        <taxon>Poales</taxon>
        <taxon>Poaceae</taxon>
        <taxon>PACMAD clade</taxon>
        <taxon>Panicoideae</taxon>
        <taxon>Panicodae</taxon>
        <taxon>Paniceae</taxon>
        <taxon>Anthephorinae</taxon>
        <taxon>Digitaria</taxon>
    </lineage>
</organism>
<feature type="transmembrane region" description="Helical" evidence="1">
    <location>
        <begin position="74"/>
        <end position="97"/>
    </location>
</feature>
<name>A0A835ANC1_9POAL</name>
<dbReference type="OrthoDB" id="664478at2759"/>
<evidence type="ECO:0000313" key="3">
    <source>
        <dbReference type="EMBL" id="KAF8665914.1"/>
    </source>
</evidence>
<sequence length="542" mass="60573">MTIVLVQFLKAKADMAALAVGAIASPVAGDDIGSLKIRPSLERLIYSFWVAVLVIYRLFKAYKKASSSHDKFGLFYLRHVLLIVSVLWVLGACRMVLRFAAFQRATSSFALGRRNAQLIAAYMVHLIQQEDGRRFQAVGQEGHLPSSVPRLIVTGERDQDVEESPLGYHIKHSTLEDGGRKLVTLDQIWSERDPLLVLEHKDICLSFALFKCLCRHLAAYRLAEAGSSWAFYFVHDGLLGQEDDHERIFRVITNELSFAFDFYYSLLRVASLGAVHAALHFFLSFLISALIFFLTPPLVSSFSRLAKSCIRPKKWELDPLVLLALILAALNMSAEIKEMVASRAKHWNGEIGQVELLEPIPSSKEQSLAHLFKQVFLPWLNRHNNLMIKVPPEVKAAVLASFRSCGGQLSDGNATLHRWCSHDLSWACHGDEVTTTTDVLLVWHIATGLFKISTESSHEVLKKGSRLAKQLVQEAAGAGGEDAVWEHLAEFWSEMVLYLAPSDNVKAHIQALQRGGELITHLWALLLHAGIISRPARHVPEP</sequence>
<protein>
    <recommendedName>
        <fullName evidence="2">DUF4220 domain-containing protein</fullName>
    </recommendedName>
</protein>
<gene>
    <name evidence="3" type="ORF">HU200_053998</name>
</gene>
<feature type="transmembrane region" description="Helical" evidence="1">
    <location>
        <begin position="274"/>
        <end position="294"/>
    </location>
</feature>
<evidence type="ECO:0000259" key="2">
    <source>
        <dbReference type="Pfam" id="PF13968"/>
    </source>
</evidence>
<dbReference type="Proteomes" id="UP000636709">
    <property type="component" value="Unassembled WGS sequence"/>
</dbReference>
<keyword evidence="4" id="KW-1185">Reference proteome</keyword>
<dbReference type="AlphaFoldDB" id="A0A835ANC1"/>
<comment type="caution">
    <text evidence="3">The sequence shown here is derived from an EMBL/GenBank/DDBJ whole genome shotgun (WGS) entry which is preliminary data.</text>
</comment>
<dbReference type="Pfam" id="PF13968">
    <property type="entry name" value="DUF4220"/>
    <property type="match status" value="1"/>
</dbReference>
<feature type="transmembrane region" description="Helical" evidence="1">
    <location>
        <begin position="45"/>
        <end position="62"/>
    </location>
</feature>
<keyword evidence="1" id="KW-0812">Transmembrane</keyword>